<organism evidence="2">
    <name type="scientific">marine sediment metagenome</name>
    <dbReference type="NCBI Taxonomy" id="412755"/>
    <lineage>
        <taxon>unclassified sequences</taxon>
        <taxon>metagenomes</taxon>
        <taxon>ecological metagenomes</taxon>
    </lineage>
</organism>
<dbReference type="GO" id="GO:0006574">
    <property type="term" value="P:L-valine catabolic process"/>
    <property type="evidence" value="ECO:0007669"/>
    <property type="project" value="TreeGrafter"/>
</dbReference>
<reference evidence="2" key="1">
    <citation type="journal article" date="2015" name="Nature">
        <title>Complex archaea that bridge the gap between prokaryotes and eukaryotes.</title>
        <authorList>
            <person name="Spang A."/>
            <person name="Saw J.H."/>
            <person name="Jorgensen S.L."/>
            <person name="Zaremba-Niedzwiedzka K."/>
            <person name="Martijn J."/>
            <person name="Lind A.E."/>
            <person name="van Eijk R."/>
            <person name="Schleper C."/>
            <person name="Guy L."/>
            <person name="Ettema T.J."/>
        </authorList>
    </citation>
    <scope>NUCLEOTIDE SEQUENCE</scope>
</reference>
<dbReference type="InterPro" id="IPR010061">
    <property type="entry name" value="MeMal-semiAld_DH"/>
</dbReference>
<protein>
    <recommendedName>
        <fullName evidence="1">Aldehyde dehydrogenase domain-containing protein</fullName>
    </recommendedName>
</protein>
<dbReference type="EMBL" id="LAZR01024232">
    <property type="protein sequence ID" value="KKL75856.1"/>
    <property type="molecule type" value="Genomic_DNA"/>
</dbReference>
<dbReference type="InterPro" id="IPR016162">
    <property type="entry name" value="Ald_DH_N"/>
</dbReference>
<gene>
    <name evidence="2" type="ORF">LCGC14_2050720</name>
</gene>
<dbReference type="GO" id="GO:0004491">
    <property type="term" value="F:methylmalonate-semialdehyde dehydrogenase (acylating, NAD) activity"/>
    <property type="evidence" value="ECO:0007669"/>
    <property type="project" value="InterPro"/>
</dbReference>
<dbReference type="GO" id="GO:0006210">
    <property type="term" value="P:thymine catabolic process"/>
    <property type="evidence" value="ECO:0007669"/>
    <property type="project" value="TreeGrafter"/>
</dbReference>
<sequence length="492" mass="54484">MKTLSNYINGKFVDSESSKFIEFMNPALDEPLGKIPISTKEEVGLVVKNAKDAFLKWRKVPGIQRTQPLLRLLGLIKENVDEIAESIVTNHGKEWNAAVGEVIRTYQMIETSLVVPEYQKGQFMPNIATGIDEYSILEPLGAFIMIPPFNFPAMVPFWFWPFAVAAGNSYIIKSNEQTPLALQNIFKYIDEAGFPPGIINYIHGDVEVANHLIEHPDVVGVSSVSSTPVAQAIYKKASSFCKRAQCHGGANNFLVITEKANIEQIMTNLMNSLFGNSGQRCLSGAVVMIVGKQSFYDKFKEQLLKATKALKLGYGMEKETFMGPVISKKSLNTLLAQIQNGIDEGASLILDGRGVKVSGYEKGYFLGPCLFENAKPGMKLYDEEVFGPVACIDLVDSLQDAIDIINQNPKGNAVTIYTESGEEARFFRSEVHNIQLGINIGVVAPLAWFPFAGAKDSFFGTLRAQGYEALKFFTQERVIIEKFHGSTKIEWD</sequence>
<comment type="caution">
    <text evidence="2">The sequence shown here is derived from an EMBL/GenBank/DDBJ whole genome shotgun (WGS) entry which is preliminary data.</text>
</comment>
<feature type="domain" description="Aldehyde dehydrogenase" evidence="1">
    <location>
        <begin position="12"/>
        <end position="478"/>
    </location>
</feature>
<dbReference type="InterPro" id="IPR016161">
    <property type="entry name" value="Ald_DH/histidinol_DH"/>
</dbReference>
<accession>A0A0F9FBJ7</accession>
<evidence type="ECO:0000259" key="1">
    <source>
        <dbReference type="Pfam" id="PF00171"/>
    </source>
</evidence>
<dbReference type="PANTHER" id="PTHR43866:SF4">
    <property type="entry name" value="MALONATE-SEMIALDEHYDE DEHYDROGENASE"/>
    <property type="match status" value="1"/>
</dbReference>
<dbReference type="NCBIfam" id="TIGR01722">
    <property type="entry name" value="MMSDH"/>
    <property type="match status" value="1"/>
</dbReference>
<dbReference type="InterPro" id="IPR016163">
    <property type="entry name" value="Ald_DH_C"/>
</dbReference>
<dbReference type="AlphaFoldDB" id="A0A0F9FBJ7"/>
<dbReference type="PANTHER" id="PTHR43866">
    <property type="entry name" value="MALONATE-SEMIALDEHYDE DEHYDROGENASE"/>
    <property type="match status" value="1"/>
</dbReference>
<evidence type="ECO:0000313" key="2">
    <source>
        <dbReference type="EMBL" id="KKL75856.1"/>
    </source>
</evidence>
<dbReference type="SUPFAM" id="SSF53720">
    <property type="entry name" value="ALDH-like"/>
    <property type="match status" value="1"/>
</dbReference>
<proteinExistence type="predicted"/>
<dbReference type="FunFam" id="3.40.309.10:FF:000002">
    <property type="entry name" value="Methylmalonate-semialdehyde dehydrogenase (Acylating)"/>
    <property type="match status" value="1"/>
</dbReference>
<dbReference type="Pfam" id="PF00171">
    <property type="entry name" value="Aldedh"/>
    <property type="match status" value="1"/>
</dbReference>
<dbReference type="Gene3D" id="3.40.605.10">
    <property type="entry name" value="Aldehyde Dehydrogenase, Chain A, domain 1"/>
    <property type="match status" value="1"/>
</dbReference>
<dbReference type="Gene3D" id="3.40.309.10">
    <property type="entry name" value="Aldehyde Dehydrogenase, Chain A, domain 2"/>
    <property type="match status" value="1"/>
</dbReference>
<dbReference type="InterPro" id="IPR015590">
    <property type="entry name" value="Aldehyde_DH_dom"/>
</dbReference>
<name>A0A0F9FBJ7_9ZZZZ</name>